<keyword evidence="2" id="KW-1185">Reference proteome</keyword>
<proteinExistence type="predicted"/>
<dbReference type="OrthoDB" id="10591787at2759"/>
<reference evidence="1" key="1">
    <citation type="thesis" date="2021" institute="BYU ScholarsArchive" country="Provo, UT, USA">
        <title>Applications of and Algorithms for Genome Assembly and Genomic Analyses with an Emphasis on Marine Teleosts.</title>
        <authorList>
            <person name="Pickett B.D."/>
        </authorList>
    </citation>
    <scope>NUCLEOTIDE SEQUENCE</scope>
    <source>
        <strain evidence="1">HI-2016</strain>
    </source>
</reference>
<name>A0A8T2NCQ2_9TELE</name>
<protein>
    <submittedName>
        <fullName evidence="1">Uncharacterized protein</fullName>
    </submittedName>
</protein>
<gene>
    <name evidence="1" type="ORF">JZ751_026976</name>
</gene>
<comment type="caution">
    <text evidence="1">The sequence shown here is derived from an EMBL/GenBank/DDBJ whole genome shotgun (WGS) entry which is preliminary data.</text>
</comment>
<evidence type="ECO:0000313" key="2">
    <source>
        <dbReference type="Proteomes" id="UP000824540"/>
    </source>
</evidence>
<organism evidence="1 2">
    <name type="scientific">Albula glossodonta</name>
    <name type="common">roundjaw bonefish</name>
    <dbReference type="NCBI Taxonomy" id="121402"/>
    <lineage>
        <taxon>Eukaryota</taxon>
        <taxon>Metazoa</taxon>
        <taxon>Chordata</taxon>
        <taxon>Craniata</taxon>
        <taxon>Vertebrata</taxon>
        <taxon>Euteleostomi</taxon>
        <taxon>Actinopterygii</taxon>
        <taxon>Neopterygii</taxon>
        <taxon>Teleostei</taxon>
        <taxon>Albuliformes</taxon>
        <taxon>Albulidae</taxon>
        <taxon>Albula</taxon>
    </lineage>
</organism>
<dbReference type="AlphaFoldDB" id="A0A8T2NCQ2"/>
<accession>A0A8T2NCQ2</accession>
<dbReference type="Proteomes" id="UP000824540">
    <property type="component" value="Unassembled WGS sequence"/>
</dbReference>
<dbReference type="EMBL" id="JAFBMS010000071">
    <property type="protein sequence ID" value="KAG9338223.1"/>
    <property type="molecule type" value="Genomic_DNA"/>
</dbReference>
<evidence type="ECO:0000313" key="1">
    <source>
        <dbReference type="EMBL" id="KAG9338223.1"/>
    </source>
</evidence>
<sequence>MEDLALMVHLVHLEPKANLKIAKLHKHYEVNVAPLDYLGLQVPLEIGVVRVLLDLAPRDLQERRAFRVLLEDQDHQGHQVRKVIQVRHRYTKVPLDLQELQENQALQALQVPPDSMGHQEQKGILESQALGYQVLQEKKDSLGLLACPERLVALAAQVEMGSLGHLVHRERRESLGMGHQVLKVLREYLVVKVSPGPREMLDSLAPLEVQAGMDLMAVQEPKVMQVFLGCQELVGPQVLLP</sequence>